<gene>
    <name evidence="2" type="ORF">PLANPX_4378</name>
</gene>
<organism evidence="2 3">
    <name type="scientific">Lacipirellula parvula</name>
    <dbReference type="NCBI Taxonomy" id="2650471"/>
    <lineage>
        <taxon>Bacteria</taxon>
        <taxon>Pseudomonadati</taxon>
        <taxon>Planctomycetota</taxon>
        <taxon>Planctomycetia</taxon>
        <taxon>Pirellulales</taxon>
        <taxon>Lacipirellulaceae</taxon>
        <taxon>Lacipirellula</taxon>
    </lineage>
</organism>
<keyword evidence="2" id="KW-0830">Ubiquinone</keyword>
<dbReference type="Gene3D" id="3.10.180.10">
    <property type="entry name" value="2,3-Dihydroxybiphenyl 1,2-Dioxygenase, domain 1"/>
    <property type="match status" value="1"/>
</dbReference>
<dbReference type="PANTHER" id="PTHR33990:SF1">
    <property type="entry name" value="PROTEIN YJDN"/>
    <property type="match status" value="1"/>
</dbReference>
<dbReference type="GO" id="GO:0032259">
    <property type="term" value="P:methylation"/>
    <property type="evidence" value="ECO:0007669"/>
    <property type="project" value="UniProtKB-KW"/>
</dbReference>
<dbReference type="InterPro" id="IPR029068">
    <property type="entry name" value="Glyas_Bleomycin-R_OHBP_Dase"/>
</dbReference>
<evidence type="ECO:0000259" key="1">
    <source>
        <dbReference type="Pfam" id="PF06983"/>
    </source>
</evidence>
<dbReference type="PANTHER" id="PTHR33990">
    <property type="entry name" value="PROTEIN YJDN-RELATED"/>
    <property type="match status" value="1"/>
</dbReference>
<evidence type="ECO:0000313" key="2">
    <source>
        <dbReference type="EMBL" id="BBO34766.1"/>
    </source>
</evidence>
<dbReference type="EMBL" id="AP021861">
    <property type="protein sequence ID" value="BBO34766.1"/>
    <property type="molecule type" value="Genomic_DNA"/>
</dbReference>
<accession>A0A5K7XK04</accession>
<dbReference type="Pfam" id="PF06983">
    <property type="entry name" value="3-dmu-9_3-mt"/>
    <property type="match status" value="1"/>
</dbReference>
<sequence>MSAPQVLNYLFFSGRCDEAIAFYQSAIGAKPGMLMRFNESPAPPPPGMLQPGFETKVMHAEFTVGETRVLCSDGCDDKSKFAGFALVFQTASEAEAERAFAALAEGGKVTMPLAKTFWSPKYGMLTDKFGVGWMVMVPGEGG</sequence>
<keyword evidence="2" id="KW-0489">Methyltransferase</keyword>
<dbReference type="AlphaFoldDB" id="A0A5K7XK04"/>
<dbReference type="CDD" id="cd06588">
    <property type="entry name" value="PhnB_like"/>
    <property type="match status" value="1"/>
</dbReference>
<keyword evidence="3" id="KW-1185">Reference proteome</keyword>
<protein>
    <submittedName>
        <fullName evidence="2">Putative DNA binding 3-demethylubiquinone-9 3-methyltransferase domain protein</fullName>
    </submittedName>
</protein>
<keyword evidence="2" id="KW-0808">Transferase</keyword>
<feature type="domain" description="PhnB-like" evidence="1">
    <location>
        <begin position="6"/>
        <end position="135"/>
    </location>
</feature>
<proteinExistence type="predicted"/>
<dbReference type="Proteomes" id="UP000326837">
    <property type="component" value="Chromosome"/>
</dbReference>
<dbReference type="SUPFAM" id="SSF54593">
    <property type="entry name" value="Glyoxalase/Bleomycin resistance protein/Dihydroxybiphenyl dioxygenase"/>
    <property type="match status" value="1"/>
</dbReference>
<dbReference type="GO" id="GO:0008168">
    <property type="term" value="F:methyltransferase activity"/>
    <property type="evidence" value="ECO:0007669"/>
    <property type="project" value="UniProtKB-KW"/>
</dbReference>
<dbReference type="RefSeq" id="WP_152100276.1">
    <property type="nucleotide sequence ID" value="NZ_AP021861.1"/>
</dbReference>
<evidence type="ECO:0000313" key="3">
    <source>
        <dbReference type="Proteomes" id="UP000326837"/>
    </source>
</evidence>
<dbReference type="KEGG" id="lpav:PLANPX_4378"/>
<dbReference type="InterPro" id="IPR028973">
    <property type="entry name" value="PhnB-like"/>
</dbReference>
<reference evidence="3" key="1">
    <citation type="submission" date="2019-10" db="EMBL/GenBank/DDBJ databases">
        <title>Lacipirellula parvula gen. nov., sp. nov., representing a lineage of planctomycetes widespread in freshwater anoxic habitats, and description of the family Lacipirellulaceae.</title>
        <authorList>
            <person name="Dedysh S.N."/>
            <person name="Kulichevskaya I.S."/>
            <person name="Beletsky A.V."/>
            <person name="Rakitin A.L."/>
            <person name="Mardanov A.V."/>
            <person name="Ivanova A.A."/>
            <person name="Saltykova V.X."/>
            <person name="Rijpstra W.I.C."/>
            <person name="Sinninghe Damste J.S."/>
            <person name="Ravin N.V."/>
        </authorList>
    </citation>
    <scope>NUCLEOTIDE SEQUENCE [LARGE SCALE GENOMIC DNA]</scope>
    <source>
        <strain evidence="3">PX69</strain>
    </source>
</reference>
<name>A0A5K7XK04_9BACT</name>